<evidence type="ECO:0000313" key="2">
    <source>
        <dbReference type="EMBL" id="PTI69337.1"/>
    </source>
</evidence>
<keyword evidence="2" id="KW-0645">Protease</keyword>
<keyword evidence="1" id="KW-1133">Transmembrane helix</keyword>
<dbReference type="EMBL" id="PZFR01000021">
    <property type="protein sequence ID" value="PTI69337.1"/>
    <property type="molecule type" value="Genomic_DNA"/>
</dbReference>
<sequence>MKQEKFQFKDIVWKDFSLIVIFIVTMFILSNA</sequence>
<keyword evidence="3" id="KW-1185">Reference proteome</keyword>
<evidence type="ECO:0000256" key="1">
    <source>
        <dbReference type="SAM" id="Phobius"/>
    </source>
</evidence>
<keyword evidence="2" id="KW-0482">Metalloprotease</keyword>
<dbReference type="Proteomes" id="UP000240859">
    <property type="component" value="Unassembled WGS sequence"/>
</dbReference>
<feature type="transmembrane region" description="Helical" evidence="1">
    <location>
        <begin position="12"/>
        <end position="30"/>
    </location>
</feature>
<organism evidence="2 3">
    <name type="scientific">Staphylococcus succinus</name>
    <dbReference type="NCBI Taxonomy" id="61015"/>
    <lineage>
        <taxon>Bacteria</taxon>
        <taxon>Bacillati</taxon>
        <taxon>Bacillota</taxon>
        <taxon>Bacilli</taxon>
        <taxon>Bacillales</taxon>
        <taxon>Staphylococcaceae</taxon>
        <taxon>Staphylococcus</taxon>
    </lineage>
</organism>
<dbReference type="GO" id="GO:0008237">
    <property type="term" value="F:metallopeptidase activity"/>
    <property type="evidence" value="ECO:0007669"/>
    <property type="project" value="UniProtKB-KW"/>
</dbReference>
<accession>A0ABX5IPM0</accession>
<evidence type="ECO:0000313" key="3">
    <source>
        <dbReference type="Proteomes" id="UP000240859"/>
    </source>
</evidence>
<protein>
    <submittedName>
        <fullName evidence="2">CPBP family intramembrane metalloprotease</fullName>
    </submittedName>
</protein>
<keyword evidence="2" id="KW-0378">Hydrolase</keyword>
<gene>
    <name evidence="2" type="ORF">BU057_05430</name>
</gene>
<feature type="non-terminal residue" evidence="2">
    <location>
        <position position="32"/>
    </location>
</feature>
<comment type="caution">
    <text evidence="2">The sequence shown here is derived from an EMBL/GenBank/DDBJ whole genome shotgun (WGS) entry which is preliminary data.</text>
</comment>
<proteinExistence type="predicted"/>
<keyword evidence="1" id="KW-0812">Transmembrane</keyword>
<name>A0ABX5IPM0_9STAP</name>
<keyword evidence="1" id="KW-0472">Membrane</keyword>
<reference evidence="2 3" key="1">
    <citation type="journal article" date="2016" name="Front. Microbiol.">
        <title>Comprehensive Phylogenetic Analysis of Bovine Non-aureus Staphylococci Species Based on Whole-Genome Sequencing.</title>
        <authorList>
            <person name="Naushad S."/>
            <person name="Barkema H.W."/>
            <person name="Luby C."/>
            <person name="Condas L.A."/>
            <person name="Nobrega D.B."/>
            <person name="Carson D.A."/>
            <person name="De Buck J."/>
        </authorList>
    </citation>
    <scope>NUCLEOTIDE SEQUENCE [LARGE SCALE GENOMIC DNA]</scope>
    <source>
        <strain evidence="2 3">SNUC 1084</strain>
    </source>
</reference>